<keyword evidence="3" id="KW-1185">Reference proteome</keyword>
<feature type="chain" id="PRO_5026035737" evidence="1">
    <location>
        <begin position="23"/>
        <end position="198"/>
    </location>
</feature>
<organism evidence="2 3">
    <name type="scientific">Maribellus comscasis</name>
    <dbReference type="NCBI Taxonomy" id="2681766"/>
    <lineage>
        <taxon>Bacteria</taxon>
        <taxon>Pseudomonadati</taxon>
        <taxon>Bacteroidota</taxon>
        <taxon>Bacteroidia</taxon>
        <taxon>Marinilabiliales</taxon>
        <taxon>Prolixibacteraceae</taxon>
        <taxon>Maribellus</taxon>
    </lineage>
</organism>
<dbReference type="RefSeq" id="WP_158867050.1">
    <property type="nucleotide sequence ID" value="NZ_CP046401.1"/>
</dbReference>
<protein>
    <submittedName>
        <fullName evidence="2">Uncharacterized protein</fullName>
    </submittedName>
</protein>
<proteinExistence type="predicted"/>
<evidence type="ECO:0000313" key="3">
    <source>
        <dbReference type="Proteomes" id="UP000428260"/>
    </source>
</evidence>
<dbReference type="KEGG" id="mcos:GM418_13255"/>
<evidence type="ECO:0000256" key="1">
    <source>
        <dbReference type="SAM" id="SignalP"/>
    </source>
</evidence>
<gene>
    <name evidence="2" type="ORF">GM418_13255</name>
</gene>
<accession>A0A6I6K3T1</accession>
<dbReference type="EMBL" id="CP046401">
    <property type="protein sequence ID" value="QGY44594.1"/>
    <property type="molecule type" value="Genomic_DNA"/>
</dbReference>
<name>A0A6I6K3T1_9BACT</name>
<feature type="signal peptide" evidence="1">
    <location>
        <begin position="1"/>
        <end position="22"/>
    </location>
</feature>
<reference evidence="2 3" key="1">
    <citation type="submission" date="2019-11" db="EMBL/GenBank/DDBJ databases">
        <authorList>
            <person name="Zheng R.K."/>
            <person name="Sun C.M."/>
        </authorList>
    </citation>
    <scope>NUCLEOTIDE SEQUENCE [LARGE SCALE GENOMIC DNA]</scope>
    <source>
        <strain evidence="2 3">WC007</strain>
    </source>
</reference>
<dbReference type="AlphaFoldDB" id="A0A6I6K3T1"/>
<sequence length="198" mass="22523">MRKVKTSLVLLALVVISGAVLATGNLKVNIVPGESEKAVVNVTNAAQSQFEIEIKNENGDIVFYKETKSPSTSYKKVYDFSMLEDGHYTFTVKLDKEMETNILDVSNGKVKVVSERKDVEPLFLFKDDEFRVAYLNFAKENVKFYLYDNNTNQLVLEKDLKSDFAINYGLDFSKMKRGSYDAVIAGEKNFYEYKIAID</sequence>
<evidence type="ECO:0000313" key="2">
    <source>
        <dbReference type="EMBL" id="QGY44594.1"/>
    </source>
</evidence>
<keyword evidence="1" id="KW-0732">Signal</keyword>
<dbReference type="Proteomes" id="UP000428260">
    <property type="component" value="Chromosome"/>
</dbReference>